<name>A0ABP0QH96_9DINO</name>
<dbReference type="Proteomes" id="UP001642464">
    <property type="component" value="Unassembled WGS sequence"/>
</dbReference>
<proteinExistence type="predicted"/>
<feature type="region of interest" description="Disordered" evidence="1">
    <location>
        <begin position="473"/>
        <end position="527"/>
    </location>
</feature>
<feature type="region of interest" description="Disordered" evidence="1">
    <location>
        <begin position="430"/>
        <end position="458"/>
    </location>
</feature>
<gene>
    <name evidence="2" type="ORF">SCF082_LOCUS41354</name>
</gene>
<organism evidence="2 3">
    <name type="scientific">Durusdinium trenchii</name>
    <dbReference type="NCBI Taxonomy" id="1381693"/>
    <lineage>
        <taxon>Eukaryota</taxon>
        <taxon>Sar</taxon>
        <taxon>Alveolata</taxon>
        <taxon>Dinophyceae</taxon>
        <taxon>Suessiales</taxon>
        <taxon>Symbiodiniaceae</taxon>
        <taxon>Durusdinium</taxon>
    </lineage>
</organism>
<comment type="caution">
    <text evidence="2">The sequence shown here is derived from an EMBL/GenBank/DDBJ whole genome shotgun (WGS) entry which is preliminary data.</text>
</comment>
<evidence type="ECO:0000313" key="3">
    <source>
        <dbReference type="Proteomes" id="UP001642464"/>
    </source>
</evidence>
<sequence>MSAIAETPENHRAPVPNDESGMALTKSLENLSLGGVAAVYPQAKMPKKYRIPQKGEVSTYQGAGVIPVTRLPDGKARVLLWQPQKGKKQGVRWYDFGGSKKPTEEFASSCACRKFAKETYGLFGCALDLKGDQMAMQLRELYQGLANLPLMLKASEEWAHLQLLDDGPRIFFNDTHEYFLYMLCVPYVPEEVLNEASTIVDGRKRVFRWMTVEELAEEVMAPRLHMASFALQLENLQEDPFAVERGCLDILNGLHCWGDTQCLAVLHGLAAMAEIQEIQSEGFDLPAREATPGCRVILIWQLNLSSTTWIVEGYLHWDRHEGEKTSRAPRWRYTREEKGRKEESRCWSSFTGRDSVSSQGGLSKEELDALTSMKEEMRKKLSERKKALDSAGNLIDQDAEERWQLLRVLGKKCRNSKELFALREQIEQDRRAAGPEAAPEWRPPRISGAVGGPPRGAKKRGCDAIEWFLIHRTRESPRQSQKGTKRRRTDTGAEVDSSSEEEVIEKGPRRPPISAFKGGDAARNELEPEEARQLWKRLENDEVFTSEDDLLRLWRLALAKTAVEEDGQLPFTVMDLAKQQVEHRAHLAFTGLAAVVEMASDALSKKDLVTTFLKVVLRELLNRVFNDDHQGHFLPLSRFKGHAKGVRGCARQALRGSTSTEVAAGFGVLVCSHGMSQIVPEIFQATEPNRHGLAALAFGALLVAEPTAKTKVLQLLLEMLSADCFDLLTRFDLWALLKSLQDEEVDMALTKIQVPRLPSATDDLRALPGLPQLLLAWQPIPGTGPIIAADQLLKDLREKSQDLALLQAALVYFSREAASSFSRGGASDLEAACFAAAREGLFFLCRQQWLQSKQYSCQASVAHSVANCLALSPRRDMLLRVNFRMSDGKWPSCSSSPIFDRIFRQLEGKAFADLFKQEDLRKHARTLIRAYLEKRGQSAKETVEKFARWGLGWLTGDSQQTFLLKLPPPPVGERLKFNSVAEELENRSQYANQICELLFLMVRQLSEEERTAQIKAACAFSALQEALLALCRDCHCQQNSRDLLRQITGRNVGTGGYLLNEALTAAKEVPMPAQNWVFSCFARDLHRLMLWLQLWRPLSGPHITEKIHRLWSVAALANRHLKGLWPALPQCPHDFQLMFNPLMHRSWPGSSQRLDDETWALRPLSAVLAYKNPPGSTIHSWDALLKAAEDLPFPCSWGSFAEALSGSDWLDWARLRKWREAVLDGLSDLEQKHLRAVIFSRVSSIHTCVARRQQSRGQPAVQRMLNEVIHDCDFLPIAMKEYRQLCKEEEPWSKEGRRSISQAQLWSFRGLLYFRNALQQLGSTLAEQGHQLDDLKRGLQLLHRWVELIGFAADESPRESHQQTVEALRRAGHAQCPESEDAGITWEEIAPPATREDGCCPGASSGACQWSEIYHLFVARAAPISTVKDGQVARG</sequence>
<evidence type="ECO:0000313" key="2">
    <source>
        <dbReference type="EMBL" id="CAK9087468.1"/>
    </source>
</evidence>
<protein>
    <submittedName>
        <fullName evidence="2">Uncharacterized protein</fullName>
    </submittedName>
</protein>
<reference evidence="2 3" key="1">
    <citation type="submission" date="2024-02" db="EMBL/GenBank/DDBJ databases">
        <authorList>
            <person name="Chen Y."/>
            <person name="Shah S."/>
            <person name="Dougan E. K."/>
            <person name="Thang M."/>
            <person name="Chan C."/>
        </authorList>
    </citation>
    <scope>NUCLEOTIDE SEQUENCE [LARGE SCALE GENOMIC DNA]</scope>
</reference>
<dbReference type="EMBL" id="CAXAMM010039574">
    <property type="protein sequence ID" value="CAK9087468.1"/>
    <property type="molecule type" value="Genomic_DNA"/>
</dbReference>
<keyword evidence="3" id="KW-1185">Reference proteome</keyword>
<accession>A0ABP0QH96</accession>
<evidence type="ECO:0000256" key="1">
    <source>
        <dbReference type="SAM" id="MobiDB-lite"/>
    </source>
</evidence>